<comment type="catalytic activity">
    <reaction evidence="13 14">
        <text>[thioredoxin]-disulfide + sulfite + AMP + 2 H(+) = adenosine 5'-phosphosulfate + [thioredoxin]-dithiol</text>
        <dbReference type="Rhea" id="RHEA:21976"/>
        <dbReference type="Rhea" id="RHEA-COMP:10698"/>
        <dbReference type="Rhea" id="RHEA-COMP:10700"/>
        <dbReference type="ChEBI" id="CHEBI:15378"/>
        <dbReference type="ChEBI" id="CHEBI:17359"/>
        <dbReference type="ChEBI" id="CHEBI:29950"/>
        <dbReference type="ChEBI" id="CHEBI:50058"/>
        <dbReference type="ChEBI" id="CHEBI:58243"/>
        <dbReference type="ChEBI" id="CHEBI:456215"/>
        <dbReference type="EC" id="1.8.4.10"/>
    </reaction>
</comment>
<keyword evidence="6 14" id="KW-0411">Iron-sulfur</keyword>
<evidence type="ECO:0000256" key="7">
    <source>
        <dbReference type="ARBA" id="ARBA00024298"/>
    </source>
</evidence>
<dbReference type="CDD" id="cd23945">
    <property type="entry name" value="PAPS_reductase"/>
    <property type="match status" value="1"/>
</dbReference>
<comment type="function">
    <text evidence="7 14">Catalyzes the formation of sulfite from adenosine 5'-phosphosulfate (APS) using thioredoxin as an electron donor.</text>
</comment>
<evidence type="ECO:0000256" key="10">
    <source>
        <dbReference type="ARBA" id="ARBA00029514"/>
    </source>
</evidence>
<dbReference type="PIRSF" id="PIRSF000857">
    <property type="entry name" value="PAPS_reductase"/>
    <property type="match status" value="1"/>
</dbReference>
<keyword evidence="5 14" id="KW-0408">Iron</keyword>
<dbReference type="EMBL" id="JADIMZ010000030">
    <property type="protein sequence ID" value="MBO8432114.1"/>
    <property type="molecule type" value="Genomic_DNA"/>
</dbReference>
<evidence type="ECO:0000256" key="2">
    <source>
        <dbReference type="ARBA" id="ARBA00022490"/>
    </source>
</evidence>
<dbReference type="GO" id="GO:0070814">
    <property type="term" value="P:hydrogen sulfide biosynthetic process"/>
    <property type="evidence" value="ECO:0007669"/>
    <property type="project" value="UniProtKB-UniRule"/>
</dbReference>
<reference evidence="16" key="2">
    <citation type="journal article" date="2021" name="PeerJ">
        <title>Extensive microbial diversity within the chicken gut microbiome revealed by metagenomics and culture.</title>
        <authorList>
            <person name="Gilroy R."/>
            <person name="Ravi A."/>
            <person name="Getino M."/>
            <person name="Pursley I."/>
            <person name="Horton D.L."/>
            <person name="Alikhan N.F."/>
            <person name="Baker D."/>
            <person name="Gharbi K."/>
            <person name="Hall N."/>
            <person name="Watson M."/>
            <person name="Adriaenssens E.M."/>
            <person name="Foster-Nyarko E."/>
            <person name="Jarju S."/>
            <person name="Secka A."/>
            <person name="Antonio M."/>
            <person name="Oren A."/>
            <person name="Chaudhuri R.R."/>
            <person name="La Ragione R."/>
            <person name="Hildebrand F."/>
            <person name="Pallen M.J."/>
        </authorList>
    </citation>
    <scope>NUCLEOTIDE SEQUENCE</scope>
    <source>
        <strain evidence="16">2889</strain>
    </source>
</reference>
<evidence type="ECO:0000256" key="4">
    <source>
        <dbReference type="ARBA" id="ARBA00023002"/>
    </source>
</evidence>
<feature type="active site" description="Nucleophile; cysteine thiosulfonate intermediate" evidence="14">
    <location>
        <position position="231"/>
    </location>
</feature>
<dbReference type="GO" id="GO:0019379">
    <property type="term" value="P:sulfate assimilation, phosphoadenylyl sulfate reduction by phosphoadenylyl-sulfate reductase (thioredoxin)"/>
    <property type="evidence" value="ECO:0007669"/>
    <property type="project" value="UniProtKB-UniRule"/>
</dbReference>
<dbReference type="NCBIfam" id="NF002537">
    <property type="entry name" value="PRK02090.1"/>
    <property type="match status" value="1"/>
</dbReference>
<dbReference type="PANTHER" id="PTHR46482:SF9">
    <property type="entry name" value="5'-ADENYLYLSULFATE REDUCTASE 1, CHLOROPLASTIC"/>
    <property type="match status" value="1"/>
</dbReference>
<evidence type="ECO:0000256" key="9">
    <source>
        <dbReference type="ARBA" id="ARBA00024386"/>
    </source>
</evidence>
<dbReference type="Gene3D" id="3.40.50.620">
    <property type="entry name" value="HUPs"/>
    <property type="match status" value="1"/>
</dbReference>
<organism evidence="16 17">
    <name type="scientific">Candidatus Pullibacteroides excrementavium</name>
    <dbReference type="NCBI Taxonomy" id="2840905"/>
    <lineage>
        <taxon>Bacteria</taxon>
        <taxon>Pseudomonadati</taxon>
        <taxon>Bacteroidota</taxon>
        <taxon>Bacteroidia</taxon>
        <taxon>Bacteroidales</taxon>
        <taxon>Candidatus Pullibacteroides</taxon>
    </lineage>
</organism>
<feature type="binding site" evidence="14">
    <location>
        <position position="203"/>
    </location>
    <ligand>
        <name>[4Fe-4S] cluster</name>
        <dbReference type="ChEBI" id="CHEBI:49883"/>
    </ligand>
</feature>
<protein>
    <recommendedName>
        <fullName evidence="10 14">Adenosine 5'-phosphosulfate reductase</fullName>
        <shortName evidence="14">APS reductase</shortName>
        <ecNumber evidence="9 14">1.8.4.10</ecNumber>
    </recommendedName>
    <alternativeName>
        <fullName evidence="12 14">5'-adenylylsulfate reductase</fullName>
    </alternativeName>
    <alternativeName>
        <fullName evidence="11 14">Thioredoxin-dependent 5'-adenylylsulfate reductase</fullName>
    </alternativeName>
</protein>
<comment type="subcellular location">
    <subcellularLocation>
        <location evidence="14">Cytoplasm</location>
    </subcellularLocation>
</comment>
<dbReference type="InterPro" id="IPR011798">
    <property type="entry name" value="APS_reductase"/>
</dbReference>
<dbReference type="GO" id="GO:0019344">
    <property type="term" value="P:cysteine biosynthetic process"/>
    <property type="evidence" value="ECO:0007669"/>
    <property type="project" value="InterPro"/>
</dbReference>
<dbReference type="SUPFAM" id="SSF52402">
    <property type="entry name" value="Adenine nucleotide alpha hydrolases-like"/>
    <property type="match status" value="1"/>
</dbReference>
<dbReference type="EC" id="1.8.4.10" evidence="9 14"/>
<dbReference type="NCBIfam" id="TIGR02055">
    <property type="entry name" value="APS_reductase"/>
    <property type="match status" value="1"/>
</dbReference>
<evidence type="ECO:0000256" key="1">
    <source>
        <dbReference type="ARBA" id="ARBA00009732"/>
    </source>
</evidence>
<evidence type="ECO:0000256" key="5">
    <source>
        <dbReference type="ARBA" id="ARBA00023004"/>
    </source>
</evidence>
<evidence type="ECO:0000256" key="3">
    <source>
        <dbReference type="ARBA" id="ARBA00022723"/>
    </source>
</evidence>
<dbReference type="InterPro" id="IPR002500">
    <property type="entry name" value="PAPS_reduct_dom"/>
</dbReference>
<dbReference type="InterPro" id="IPR004511">
    <property type="entry name" value="PAPS/APS_Rdtase"/>
</dbReference>
<dbReference type="InterPro" id="IPR014729">
    <property type="entry name" value="Rossmann-like_a/b/a_fold"/>
</dbReference>
<reference evidence="16" key="1">
    <citation type="submission" date="2020-10" db="EMBL/GenBank/DDBJ databases">
        <authorList>
            <person name="Gilroy R."/>
        </authorList>
    </citation>
    <scope>NUCLEOTIDE SEQUENCE</scope>
    <source>
        <strain evidence="16">2889</strain>
    </source>
</reference>
<evidence type="ECO:0000256" key="8">
    <source>
        <dbReference type="ARBA" id="ARBA00024327"/>
    </source>
</evidence>
<dbReference type="Proteomes" id="UP000823612">
    <property type="component" value="Unassembled WGS sequence"/>
</dbReference>
<evidence type="ECO:0000256" key="13">
    <source>
        <dbReference type="ARBA" id="ARBA00048441"/>
    </source>
</evidence>
<dbReference type="HAMAP" id="MF_00063">
    <property type="entry name" value="CysH"/>
    <property type="match status" value="1"/>
</dbReference>
<dbReference type="GO" id="GO:0046872">
    <property type="term" value="F:metal ion binding"/>
    <property type="evidence" value="ECO:0007669"/>
    <property type="project" value="UniProtKB-KW"/>
</dbReference>
<gene>
    <name evidence="14" type="primary">cysH</name>
    <name evidence="16" type="ORF">IAB08_02315</name>
</gene>
<dbReference type="NCBIfam" id="TIGR00434">
    <property type="entry name" value="cysH"/>
    <property type="match status" value="1"/>
</dbReference>
<dbReference type="Pfam" id="PF01507">
    <property type="entry name" value="PAPS_reduct"/>
    <property type="match status" value="1"/>
</dbReference>
<evidence type="ECO:0000313" key="16">
    <source>
        <dbReference type="EMBL" id="MBO8432114.1"/>
    </source>
</evidence>
<dbReference type="GO" id="GO:0043866">
    <property type="term" value="F:adenylyl-sulfate reductase (thioredoxin) activity"/>
    <property type="evidence" value="ECO:0007669"/>
    <property type="project" value="UniProtKB-EC"/>
</dbReference>
<keyword evidence="3 14" id="KW-0479">Metal-binding</keyword>
<comment type="pathway">
    <text evidence="8 14">Sulfur metabolism; hydrogen sulfide biosynthesis; sulfite from sulfate.</text>
</comment>
<comment type="similarity">
    <text evidence="1 14">Belongs to the PAPS reductase family. CysH subfamily.</text>
</comment>
<keyword evidence="2 14" id="KW-0963">Cytoplasm</keyword>
<comment type="caution">
    <text evidence="16">The sequence shown here is derived from an EMBL/GenBank/DDBJ whole genome shotgun (WGS) entry which is preliminary data.</text>
</comment>
<sequence length="236" mass="27498">MKVSEKQIEAWNEQFASSTPQEMLRFFMQEYGDRLALSSSLGAEDQVLTDMMVEIDPKVRIFTLDTGRLFPETYQLIARTEDHYHIRMEVLFPPTDKVEAMVRENGINLFYKSLEQRKLCCHVRKLEALHRAFSGLDAWVCGLRKEQSVTRSQIHRVEWDEGNNLLKINPLVDWSEQEVWDYIKKKGVPYNVLHDKGFPSIGCQPCTRAVAPGQDVRAGRWWWEDPAQKECGLHVK</sequence>
<feature type="domain" description="Phosphoadenosine phosphosulphate reductase" evidence="15">
    <location>
        <begin position="35"/>
        <end position="209"/>
    </location>
</feature>
<keyword evidence="4 14" id="KW-0560">Oxidoreductase</keyword>
<dbReference type="GO" id="GO:0005737">
    <property type="term" value="C:cytoplasm"/>
    <property type="evidence" value="ECO:0007669"/>
    <property type="project" value="UniProtKB-SubCell"/>
</dbReference>
<evidence type="ECO:0000256" key="12">
    <source>
        <dbReference type="ARBA" id="ARBA00032041"/>
    </source>
</evidence>
<comment type="cofactor">
    <cofactor evidence="14">
        <name>[4Fe-4S] cluster</name>
        <dbReference type="ChEBI" id="CHEBI:49883"/>
    </cofactor>
    <text evidence="14">Binds 1 [4Fe-4S] cluster per subunit.</text>
</comment>
<name>A0A9D9DQS5_9BACT</name>
<dbReference type="GO" id="GO:0051539">
    <property type="term" value="F:4 iron, 4 sulfur cluster binding"/>
    <property type="evidence" value="ECO:0007669"/>
    <property type="project" value="UniProtKB-UniRule"/>
</dbReference>
<accession>A0A9D9DQS5</accession>
<feature type="binding site" evidence="14">
    <location>
        <position position="206"/>
    </location>
    <ligand>
        <name>[4Fe-4S] cluster</name>
        <dbReference type="ChEBI" id="CHEBI:49883"/>
    </ligand>
</feature>
<evidence type="ECO:0000256" key="14">
    <source>
        <dbReference type="HAMAP-Rule" id="MF_00063"/>
    </source>
</evidence>
<dbReference type="AlphaFoldDB" id="A0A9D9DQS5"/>
<evidence type="ECO:0000256" key="11">
    <source>
        <dbReference type="ARBA" id="ARBA00030894"/>
    </source>
</evidence>
<dbReference type="PANTHER" id="PTHR46482">
    <property type="entry name" value="5'-ADENYLYLSULFATE REDUCTASE 3, CHLOROPLASTIC"/>
    <property type="match status" value="1"/>
</dbReference>
<evidence type="ECO:0000259" key="15">
    <source>
        <dbReference type="Pfam" id="PF01507"/>
    </source>
</evidence>
<evidence type="ECO:0000256" key="6">
    <source>
        <dbReference type="ARBA" id="ARBA00023014"/>
    </source>
</evidence>
<feature type="binding site" evidence="14">
    <location>
        <position position="120"/>
    </location>
    <ligand>
        <name>[4Fe-4S] cluster</name>
        <dbReference type="ChEBI" id="CHEBI:49883"/>
    </ligand>
</feature>
<evidence type="ECO:0000313" key="17">
    <source>
        <dbReference type="Proteomes" id="UP000823612"/>
    </source>
</evidence>
<dbReference type="GO" id="GO:0004604">
    <property type="term" value="F:phosphoadenylyl-sulfate reductase (thioredoxin) activity"/>
    <property type="evidence" value="ECO:0007669"/>
    <property type="project" value="UniProtKB-UniRule"/>
</dbReference>
<feature type="binding site" evidence="14">
    <location>
        <position position="121"/>
    </location>
    <ligand>
        <name>[4Fe-4S] cluster</name>
        <dbReference type="ChEBI" id="CHEBI:49883"/>
    </ligand>
</feature>
<proteinExistence type="inferred from homology"/>